<reference evidence="2 3" key="1">
    <citation type="journal article" date="2021" name="Int. J. Syst. Evol. Microbiol.">
        <title>Reticulibacter mediterranei gen. nov., sp. nov., within the new family Reticulibacteraceae fam. nov., and Ktedonospora formicarum gen. nov., sp. nov., Ktedonobacter robiniae sp. nov., Dictyobacter formicarum sp. nov. and Dictyobacter arantiisoli sp. nov., belonging to the class Ktedonobacteria.</title>
        <authorList>
            <person name="Yabe S."/>
            <person name="Zheng Y."/>
            <person name="Wang C.M."/>
            <person name="Sakai Y."/>
            <person name="Abe K."/>
            <person name="Yokota A."/>
            <person name="Donadio S."/>
            <person name="Cavaletti L."/>
            <person name="Monciardini P."/>
        </authorList>
    </citation>
    <scope>NUCLEOTIDE SEQUENCE [LARGE SCALE GENOMIC DNA]</scope>
    <source>
        <strain evidence="2 3">SOSP1-9</strain>
    </source>
</reference>
<evidence type="ECO:0000256" key="1">
    <source>
        <dbReference type="SAM" id="SignalP"/>
    </source>
</evidence>
<keyword evidence="3" id="KW-1185">Reference proteome</keyword>
<dbReference type="RefSeq" id="WP_201365072.1">
    <property type="nucleotide sequence ID" value="NZ_BNJJ01000017.1"/>
</dbReference>
<evidence type="ECO:0000313" key="3">
    <source>
        <dbReference type="Proteomes" id="UP000635565"/>
    </source>
</evidence>
<evidence type="ECO:0008006" key="4">
    <source>
        <dbReference type="Google" id="ProtNLM"/>
    </source>
</evidence>
<feature type="signal peptide" evidence="1">
    <location>
        <begin position="1"/>
        <end position="30"/>
    </location>
</feature>
<name>A0ABQ3VMQ7_9CHLR</name>
<sequence>MIKRLTSIFLTAMLVVMVSIPFMRSSSAHAATTSSRNASLATTPRQAYATQNLVQDSGFEQQTTGTVSAPWNVEGPGSQGIDLNAGFAHSGLNNAWIRTSDSNWHAIIQAVPVQPNTNYTLTGWIQNSFAQNVGYFGVRKADGVTVLQEMSFGTLPFYTQQIVNFNSGPNTTVTVYGGFWGQGTDYWARFDDISLRVATLAPQSTFFATAQEESYSTYQTPSDGDLWPSCWADDNNLYAANGDGTAFSGGTTNRFDMAVSRISGTPPNLTGTTLATNVGTNWSGPAYYLKPTGMLCVNNTIYLAFQNIQRDHFNSVPAASIAKSVDHGATWTWDANAPMFPNSAFTTIFFLDYGKNYANSIDGYVYAYGFDSNWRDQQSLYLGRVPSASVQTRSSWQFYTGTDGSGNPTWSSDINAKVPVLEDDRQMYPQTFGNFCCTNGHPFGQGGVTYDAPLHRYIFSSWSYATHEFYESPNPWGPWSLFMSKDFGPIQLTQNRGQYGTSIPSKFISADGKSMYLQSNVCCSGDSYNFDLRKMYVQPYTSTTPANARSDTNNLAQTGNGTTAISKSTHFGSLSGANFTDSLNNGNLSENEDDYDQAAKTQDWWGYTWNQAYNLNKVVYTTGNMFSDGGWYSNGLTVQVRQNFQWVNVSGLHVTPSYPYSNAAGANTNYVFTFNDTWGDGVRIIGTPGGSSYFTSIAELSAYYTTKQYPMRGFSQFGTNRYQMRNDGSIWFYQGSTWQELDNNVRTSAMATDGSGNLYQLRNDGSIWFYQGTPFSWQEVDNNPAATAIAVDGKGHLYQLHNDGTVWLYQGIPMTGWQELDKWPGNIGLATDGLGGLYLLHTDGSIWKYQGTPYTWQELDNNPLTISIEADGKGNLYQLHNDGTLWLYQGTPMTGWQELDSWSGNIAFAVDNVGGLYLLHTDGTIYKYLGTPNNWQQVDNNPAAVAIAADGNGDLYQLHNDGSIWLYQGTPITGWQRIDNNPASVVLSGAY</sequence>
<comment type="caution">
    <text evidence="2">The sequence shown here is derived from an EMBL/GenBank/DDBJ whole genome shotgun (WGS) entry which is preliminary data.</text>
</comment>
<keyword evidence="1" id="KW-0732">Signal</keyword>
<evidence type="ECO:0000313" key="2">
    <source>
        <dbReference type="EMBL" id="GHO87512.1"/>
    </source>
</evidence>
<protein>
    <recommendedName>
        <fullName evidence="4">DUF4185 domain-containing protein</fullName>
    </recommendedName>
</protein>
<dbReference type="Gene3D" id="2.60.120.260">
    <property type="entry name" value="Galactose-binding domain-like"/>
    <property type="match status" value="1"/>
</dbReference>
<dbReference type="Proteomes" id="UP000635565">
    <property type="component" value="Unassembled WGS sequence"/>
</dbReference>
<accession>A0ABQ3VMQ7</accession>
<proteinExistence type="predicted"/>
<feature type="chain" id="PRO_5046652606" description="DUF4185 domain-containing protein" evidence="1">
    <location>
        <begin position="31"/>
        <end position="991"/>
    </location>
</feature>
<organism evidence="2 3">
    <name type="scientific">Dictyobacter formicarum</name>
    <dbReference type="NCBI Taxonomy" id="2778368"/>
    <lineage>
        <taxon>Bacteria</taxon>
        <taxon>Bacillati</taxon>
        <taxon>Chloroflexota</taxon>
        <taxon>Ktedonobacteria</taxon>
        <taxon>Ktedonobacterales</taxon>
        <taxon>Dictyobacteraceae</taxon>
        <taxon>Dictyobacter</taxon>
    </lineage>
</organism>
<dbReference type="SUPFAM" id="SSF89372">
    <property type="entry name" value="Fucose-specific lectin"/>
    <property type="match status" value="1"/>
</dbReference>
<dbReference type="EMBL" id="BNJJ01000017">
    <property type="protein sequence ID" value="GHO87512.1"/>
    <property type="molecule type" value="Genomic_DNA"/>
</dbReference>
<gene>
    <name evidence="2" type="ORF">KSZ_55180</name>
</gene>